<dbReference type="AlphaFoldDB" id="A0AAT9HMA6"/>
<evidence type="ECO:0000313" key="2">
    <source>
        <dbReference type="EMBL" id="BFO18393.1"/>
    </source>
</evidence>
<sequence length="214" mass="24175">MPRAAEPRAAIRQCERFEAAHDAAGIPLDRWWKDRRDVLDALILAPAPVDHGFARFLLGQETRFHRHCWGFSHSIEVAALLLAEHRRPDDIWHLWRAITAGFDSWCGLPHRLLLAGGGTQRTVSYVADSEHEQRNNLLGHLYELQAATDDDVTTLIAERRRYYADSSANRTQPWGWPLGRADPREPAPVRPCSGRPAAQWAGLPKTGRRGSARI</sequence>
<reference evidence="2" key="2">
    <citation type="submission" date="2024-07" db="EMBL/GenBank/DDBJ databases">
        <title>Streptomyces haneummycinica sp. nov., a new antibiotic-producing actinobacterium isolated from marine sediment.</title>
        <authorList>
            <person name="Uemura M."/>
            <person name="Hamada M."/>
            <person name="Hirano S."/>
            <person name="Kobayashi K."/>
            <person name="Ohshiro T."/>
            <person name="Kobayashi T."/>
            <person name="Terahara T."/>
        </authorList>
    </citation>
    <scope>NUCLEOTIDE SEQUENCE</scope>
    <source>
        <strain evidence="2">KM77-8</strain>
    </source>
</reference>
<gene>
    <name evidence="2" type="ORF">SHKM778_47810</name>
</gene>
<name>A0AAT9HMA6_9ACTN</name>
<proteinExistence type="predicted"/>
<dbReference type="EMBL" id="AP035768">
    <property type="protein sequence ID" value="BFO18393.1"/>
    <property type="molecule type" value="Genomic_DNA"/>
</dbReference>
<evidence type="ECO:0008006" key="3">
    <source>
        <dbReference type="Google" id="ProtNLM"/>
    </source>
</evidence>
<accession>A0AAT9HMA6</accession>
<evidence type="ECO:0000256" key="1">
    <source>
        <dbReference type="SAM" id="MobiDB-lite"/>
    </source>
</evidence>
<protein>
    <recommendedName>
        <fullName evidence="3">DUF4240 domain-containing protein</fullName>
    </recommendedName>
</protein>
<organism evidence="2">
    <name type="scientific">Streptomyces haneummycinicus</name>
    <dbReference type="NCBI Taxonomy" id="3074435"/>
    <lineage>
        <taxon>Bacteria</taxon>
        <taxon>Bacillati</taxon>
        <taxon>Actinomycetota</taxon>
        <taxon>Actinomycetes</taxon>
        <taxon>Kitasatosporales</taxon>
        <taxon>Streptomycetaceae</taxon>
        <taxon>Streptomyces</taxon>
    </lineage>
</organism>
<reference evidence="2" key="1">
    <citation type="submission" date="2024-06" db="EMBL/GenBank/DDBJ databases">
        <authorList>
            <consortium name="consrtm"/>
            <person name="Uemura M."/>
            <person name="Terahara T."/>
        </authorList>
    </citation>
    <scope>NUCLEOTIDE SEQUENCE</scope>
    <source>
        <strain evidence="2">KM77-8</strain>
    </source>
</reference>
<feature type="region of interest" description="Disordered" evidence="1">
    <location>
        <begin position="174"/>
        <end position="214"/>
    </location>
</feature>